<dbReference type="KEGG" id="rga:RGR602_CH00839"/>
<dbReference type="Proteomes" id="UP000031368">
    <property type="component" value="Chromosome"/>
</dbReference>
<reference evidence="2 3" key="1">
    <citation type="submission" date="2013-11" db="EMBL/GenBank/DDBJ databases">
        <title>Complete genome sequence of Rhizobium gallicum bv. gallicum R602.</title>
        <authorList>
            <person name="Bustos P."/>
            <person name="Santamaria R.I."/>
            <person name="Lozano L."/>
            <person name="Acosta J.L."/>
            <person name="Ormeno-Orrillo E."/>
            <person name="Rogel M.A."/>
            <person name="Romero D."/>
            <person name="Cevallos M.A."/>
            <person name="Martinez-Romero E."/>
            <person name="Gonzalez V."/>
        </authorList>
    </citation>
    <scope>NUCLEOTIDE SEQUENCE [LARGE SCALE GENOMIC DNA]</scope>
    <source>
        <strain evidence="2 3">R602</strain>
    </source>
</reference>
<sequence>MDMPDIVNMYFDAESGSNADALSDTFAIEAVVEDEGSRHQGVVAIREWWVAAKKATQYVSEPLESTIDGNRVLVRAKVSGQFPGSPVTLSYAFTIKNGKIAKLEIR</sequence>
<evidence type="ECO:0000313" key="3">
    <source>
        <dbReference type="Proteomes" id="UP000031368"/>
    </source>
</evidence>
<accession>A0A0B4WZ31</accession>
<dbReference type="EMBL" id="CP006877">
    <property type="protein sequence ID" value="AJD40201.1"/>
    <property type="molecule type" value="Genomic_DNA"/>
</dbReference>
<dbReference type="SUPFAM" id="SSF54427">
    <property type="entry name" value="NTF2-like"/>
    <property type="match status" value="1"/>
</dbReference>
<proteinExistence type="predicted"/>
<protein>
    <submittedName>
        <fullName evidence="2">NTF2 domain-containing protein</fullName>
    </submittedName>
</protein>
<dbReference type="InterPro" id="IPR037401">
    <property type="entry name" value="SnoaL-like"/>
</dbReference>
<dbReference type="RefSeq" id="WP_039844064.1">
    <property type="nucleotide sequence ID" value="NZ_CP006877.1"/>
</dbReference>
<gene>
    <name evidence="2" type="ORF">RGR602_CH00839</name>
</gene>
<feature type="domain" description="SnoaL-like" evidence="1">
    <location>
        <begin position="8"/>
        <end position="102"/>
    </location>
</feature>
<evidence type="ECO:0000259" key="1">
    <source>
        <dbReference type="Pfam" id="PF12680"/>
    </source>
</evidence>
<evidence type="ECO:0000313" key="2">
    <source>
        <dbReference type="EMBL" id="AJD40201.1"/>
    </source>
</evidence>
<dbReference type="AlphaFoldDB" id="A0A0B4WZ31"/>
<organism evidence="2 3">
    <name type="scientific">Rhizobium gallicum bv. gallicum R602sp</name>
    <dbReference type="NCBI Taxonomy" id="1041138"/>
    <lineage>
        <taxon>Bacteria</taxon>
        <taxon>Pseudomonadati</taxon>
        <taxon>Pseudomonadota</taxon>
        <taxon>Alphaproteobacteria</taxon>
        <taxon>Hyphomicrobiales</taxon>
        <taxon>Rhizobiaceae</taxon>
        <taxon>Rhizobium/Agrobacterium group</taxon>
        <taxon>Rhizobium</taxon>
    </lineage>
</organism>
<dbReference type="Pfam" id="PF12680">
    <property type="entry name" value="SnoaL_2"/>
    <property type="match status" value="1"/>
</dbReference>
<name>A0A0B4WZ31_9HYPH</name>
<dbReference type="Gene3D" id="3.10.450.50">
    <property type="match status" value="1"/>
</dbReference>
<keyword evidence="3" id="KW-1185">Reference proteome</keyword>
<dbReference type="HOGENOM" id="CLU_148715_1_0_5"/>
<dbReference type="InterPro" id="IPR032710">
    <property type="entry name" value="NTF2-like_dom_sf"/>
</dbReference>